<evidence type="ECO:0000256" key="5">
    <source>
        <dbReference type="ARBA" id="ARBA00022967"/>
    </source>
</evidence>
<protein>
    <recommendedName>
        <fullName evidence="3 8">Cytochrome c oxidase subunit 3</fullName>
    </recommendedName>
</protein>
<dbReference type="InterPro" id="IPR000298">
    <property type="entry name" value="Cyt_c_oxidase-like_su3"/>
</dbReference>
<comment type="similarity">
    <text evidence="2 8">Belongs to the cytochrome c oxidase subunit 3 family.</text>
</comment>
<feature type="transmembrane region" description="Helical" evidence="9">
    <location>
        <begin position="77"/>
        <end position="102"/>
    </location>
</feature>
<dbReference type="GO" id="GO:0005739">
    <property type="term" value="C:mitochondrion"/>
    <property type="evidence" value="ECO:0007669"/>
    <property type="project" value="TreeGrafter"/>
</dbReference>
<feature type="transmembrane region" description="Helical" evidence="9">
    <location>
        <begin position="34"/>
        <end position="56"/>
    </location>
</feature>
<reference evidence="11" key="1">
    <citation type="journal article" date="2015" name="Mitochondrial DNA">
        <title>A complete mitochondrial DNA genome derived from a Chinese population of the Bemisia afer species complex (Hemiptera: Aleyrodidae).</title>
        <authorList>
            <person name="Wang H.L."/>
            <person name="Zhang Z."/>
            <person name="Bing X.L."/>
            <person name="Liu Y.Q."/>
            <person name="Liu S.S."/>
            <person name="Wang X.W."/>
        </authorList>
    </citation>
    <scope>NUCLEOTIDE SEQUENCE</scope>
</reference>
<evidence type="ECO:0000256" key="8">
    <source>
        <dbReference type="RuleBase" id="RU003375"/>
    </source>
</evidence>
<comment type="subcellular location">
    <subcellularLocation>
        <location evidence="1">Membrane</location>
        <topology evidence="1">Multi-pass membrane protein</topology>
    </subcellularLocation>
</comment>
<gene>
    <name evidence="11" type="primary">COX3</name>
</gene>
<dbReference type="GO" id="GO:0004129">
    <property type="term" value="F:cytochrome-c oxidase activity"/>
    <property type="evidence" value="ECO:0007669"/>
    <property type="project" value="InterPro"/>
</dbReference>
<keyword evidence="5" id="KW-1278">Translocase</keyword>
<feature type="transmembrane region" description="Helical" evidence="9">
    <location>
        <begin position="195"/>
        <end position="218"/>
    </location>
</feature>
<name>A0A0U2GTI9_BEMAF</name>
<dbReference type="InterPro" id="IPR013833">
    <property type="entry name" value="Cyt_c_oxidase_su3_a-hlx"/>
</dbReference>
<evidence type="ECO:0000256" key="7">
    <source>
        <dbReference type="ARBA" id="ARBA00023136"/>
    </source>
</evidence>
<dbReference type="PANTHER" id="PTHR11403:SF7">
    <property type="entry name" value="CYTOCHROME C OXIDASE SUBUNIT 3"/>
    <property type="match status" value="1"/>
</dbReference>
<dbReference type="Pfam" id="PF00510">
    <property type="entry name" value="COX3"/>
    <property type="match status" value="1"/>
</dbReference>
<accession>A0A0U2GTI9</accession>
<evidence type="ECO:0000259" key="10">
    <source>
        <dbReference type="PROSITE" id="PS50253"/>
    </source>
</evidence>
<dbReference type="PANTHER" id="PTHR11403">
    <property type="entry name" value="CYTOCHROME C OXIDASE SUBUNIT III"/>
    <property type="match status" value="1"/>
</dbReference>
<dbReference type="InterPro" id="IPR024791">
    <property type="entry name" value="Cyt_c/ubiquinol_Oxase_su3"/>
</dbReference>
<dbReference type="GO" id="GO:0016020">
    <property type="term" value="C:membrane"/>
    <property type="evidence" value="ECO:0007669"/>
    <property type="project" value="UniProtKB-SubCell"/>
</dbReference>
<keyword evidence="6 9" id="KW-1133">Transmembrane helix</keyword>
<dbReference type="GO" id="GO:0006123">
    <property type="term" value="P:mitochondrial electron transport, cytochrome c to oxygen"/>
    <property type="evidence" value="ECO:0007669"/>
    <property type="project" value="TreeGrafter"/>
</dbReference>
<evidence type="ECO:0000256" key="3">
    <source>
        <dbReference type="ARBA" id="ARBA00015944"/>
    </source>
</evidence>
<dbReference type="SUPFAM" id="SSF81452">
    <property type="entry name" value="Cytochrome c oxidase subunit III-like"/>
    <property type="match status" value="1"/>
</dbReference>
<geneLocation type="mitochondrion" evidence="11"/>
<dbReference type="InterPro" id="IPR033945">
    <property type="entry name" value="Cyt_c_oxase_su3_dom"/>
</dbReference>
<comment type="function">
    <text evidence="8">Component of the cytochrome c oxidase, the last enzyme in the mitochondrial electron transport chain which drives oxidative phosphorylation. The respiratory chain contains 3 multisubunit complexes succinate dehydrogenase (complex II, CII), ubiquinol-cytochrome c oxidoreductase (cytochrome b-c1 complex, complex III, CIII) and cytochrome c oxidase (complex IV, CIV), that cooperate to transfer electrons derived from NADH and succinate to molecular oxygen, creating an electrochemical gradient over the inner membrane that drives transmembrane transport and the ATP synthase. Cytochrome c oxidase is the component of the respiratory chain that catalyzes the reduction of oxygen to water. Electrons originating from reduced cytochrome c in the intermembrane space (IMS) are transferred via the dinuclear copper A center (CU(A)) of subunit 2 and heme A of subunit 1 to the active site in subunit 1, a binuclear center (BNC) formed by heme A3 and copper B (CU(B)). The BNC reduces molecular oxygen to 2 water molecules using 4 electrons from cytochrome c in the IMS and 4 protons from the mitochondrial matrix.</text>
</comment>
<proteinExistence type="inferred from homology"/>
<evidence type="ECO:0000256" key="6">
    <source>
        <dbReference type="ARBA" id="ARBA00022989"/>
    </source>
</evidence>
<dbReference type="Gene3D" id="1.10.287.70">
    <property type="match status" value="1"/>
</dbReference>
<evidence type="ECO:0000256" key="9">
    <source>
        <dbReference type="SAM" id="Phobius"/>
    </source>
</evidence>
<sequence>MMMNNHYFHLVKTSPWPILSAVNLINMGIGLIKWITSSSFFFFFLALSIFIMAQWWRDVIREPLYEGFRSTKINLTISLGMLFFIISEVWFFISFFWAYFYFSLSPDMSMGLMWPPYGISSFSYMDIPLLNTLILLISGFFVTWSHHSLISFNLNLAKMSLMLSMITGGYFLFIQSYEYTNSGFSFNDSVFGNSFFILTGFHGFHVIIGLLFISVSWFRLINKSFSPLSFYGFEYSIWYWHFVDLVWLFLYVFLYWWGV</sequence>
<feature type="transmembrane region" description="Helical" evidence="9">
    <location>
        <begin position="238"/>
        <end position="257"/>
    </location>
</feature>
<evidence type="ECO:0000313" key="11">
    <source>
        <dbReference type="EMBL" id="ALC75996.1"/>
    </source>
</evidence>
<keyword evidence="8 11" id="KW-0496">Mitochondrion</keyword>
<feature type="transmembrane region" description="Helical" evidence="9">
    <location>
        <begin position="156"/>
        <end position="175"/>
    </location>
</feature>
<keyword evidence="7 9" id="KW-0472">Membrane</keyword>
<dbReference type="EMBL" id="KR819174">
    <property type="protein sequence ID" value="ALC75996.1"/>
    <property type="molecule type" value="Genomic_DNA"/>
</dbReference>
<organism evidence="11">
    <name type="scientific">Bemisia afer</name>
    <name type="common">Whitefly</name>
    <dbReference type="NCBI Taxonomy" id="166114"/>
    <lineage>
        <taxon>Eukaryota</taxon>
        <taxon>Metazoa</taxon>
        <taxon>Ecdysozoa</taxon>
        <taxon>Arthropoda</taxon>
        <taxon>Hexapoda</taxon>
        <taxon>Insecta</taxon>
        <taxon>Pterygota</taxon>
        <taxon>Neoptera</taxon>
        <taxon>Paraneoptera</taxon>
        <taxon>Hemiptera</taxon>
        <taxon>Sternorrhyncha</taxon>
        <taxon>Aleyrodoidea</taxon>
        <taxon>Aleyrodidae</taxon>
        <taxon>Aleyrodinae</taxon>
        <taxon>Bemisia</taxon>
    </lineage>
</organism>
<feature type="domain" description="Heme-copper oxidase subunit III family profile" evidence="10">
    <location>
        <begin position="4"/>
        <end position="259"/>
    </location>
</feature>
<evidence type="ECO:0000256" key="2">
    <source>
        <dbReference type="ARBA" id="ARBA00010581"/>
    </source>
</evidence>
<dbReference type="CDD" id="cd01665">
    <property type="entry name" value="Cyt_c_Oxidase_III"/>
    <property type="match status" value="1"/>
</dbReference>
<dbReference type="InterPro" id="IPR035973">
    <property type="entry name" value="Cyt_c_oxidase_su3-like_sf"/>
</dbReference>
<dbReference type="Gene3D" id="1.20.120.80">
    <property type="entry name" value="Cytochrome c oxidase, subunit III, four-helix bundle"/>
    <property type="match status" value="1"/>
</dbReference>
<evidence type="ECO:0000256" key="4">
    <source>
        <dbReference type="ARBA" id="ARBA00022692"/>
    </source>
</evidence>
<dbReference type="PROSITE" id="PS50253">
    <property type="entry name" value="COX3"/>
    <property type="match status" value="1"/>
</dbReference>
<feature type="transmembrane region" description="Helical" evidence="9">
    <location>
        <begin position="122"/>
        <end position="144"/>
    </location>
</feature>
<evidence type="ECO:0000256" key="1">
    <source>
        <dbReference type="ARBA" id="ARBA00004141"/>
    </source>
</evidence>
<dbReference type="AlphaFoldDB" id="A0A0U2GTI9"/>
<keyword evidence="4 8" id="KW-0812">Transmembrane</keyword>